<feature type="compositionally biased region" description="Polar residues" evidence="1">
    <location>
        <begin position="52"/>
        <end position="73"/>
    </location>
</feature>
<reference evidence="2" key="1">
    <citation type="journal article" date="2020" name="Stud. Mycol.">
        <title>101 Dothideomycetes genomes: a test case for predicting lifestyles and emergence of pathogens.</title>
        <authorList>
            <person name="Haridas S."/>
            <person name="Albert R."/>
            <person name="Binder M."/>
            <person name="Bloem J."/>
            <person name="Labutti K."/>
            <person name="Salamov A."/>
            <person name="Andreopoulos B."/>
            <person name="Baker S."/>
            <person name="Barry K."/>
            <person name="Bills G."/>
            <person name="Bluhm B."/>
            <person name="Cannon C."/>
            <person name="Castanera R."/>
            <person name="Culley D."/>
            <person name="Daum C."/>
            <person name="Ezra D."/>
            <person name="Gonzalez J."/>
            <person name="Henrissat B."/>
            <person name="Kuo A."/>
            <person name="Liang C."/>
            <person name="Lipzen A."/>
            <person name="Lutzoni F."/>
            <person name="Magnuson J."/>
            <person name="Mondo S."/>
            <person name="Nolan M."/>
            <person name="Ohm R."/>
            <person name="Pangilinan J."/>
            <person name="Park H.-J."/>
            <person name="Ramirez L."/>
            <person name="Alfaro M."/>
            <person name="Sun H."/>
            <person name="Tritt A."/>
            <person name="Yoshinaga Y."/>
            <person name="Zwiers L.-H."/>
            <person name="Turgeon B."/>
            <person name="Goodwin S."/>
            <person name="Spatafora J."/>
            <person name="Crous P."/>
            <person name="Grigoriev I."/>
        </authorList>
    </citation>
    <scope>NUCLEOTIDE SEQUENCE</scope>
    <source>
        <strain evidence="2">CBS 121167</strain>
    </source>
</reference>
<feature type="region of interest" description="Disordered" evidence="1">
    <location>
        <begin position="113"/>
        <end position="138"/>
    </location>
</feature>
<evidence type="ECO:0000313" key="3">
    <source>
        <dbReference type="Proteomes" id="UP000799438"/>
    </source>
</evidence>
<name>A0A6A6BA72_9PEZI</name>
<accession>A0A6A6BA72</accession>
<dbReference type="EMBL" id="ML995489">
    <property type="protein sequence ID" value="KAF2140478.1"/>
    <property type="molecule type" value="Genomic_DNA"/>
</dbReference>
<feature type="compositionally biased region" description="Basic residues" evidence="1">
    <location>
        <begin position="113"/>
        <end position="122"/>
    </location>
</feature>
<protein>
    <submittedName>
        <fullName evidence="2">Uncharacterized protein</fullName>
    </submittedName>
</protein>
<proteinExistence type="predicted"/>
<keyword evidence="3" id="KW-1185">Reference proteome</keyword>
<dbReference type="Proteomes" id="UP000799438">
    <property type="component" value="Unassembled WGS sequence"/>
</dbReference>
<sequence>MLAVGAFLGSDLIPKRTQNPVVHHRSLFLSFQLLPSQQNACTYPLPYMPNTRTMQSRTRCHPTQSNPIQSHESAPQAKHSPSLPCHPPSHGPLLASVGKGRACRDAFNDGTRILRHSAHRSPQRGPYGPSSRSDSCPLATAARASPGLHALRWPTQVDGLGGGQAGDMHACATARLIMLAAWLGLGLA</sequence>
<organism evidence="2 3">
    <name type="scientific">Aplosporella prunicola CBS 121167</name>
    <dbReference type="NCBI Taxonomy" id="1176127"/>
    <lineage>
        <taxon>Eukaryota</taxon>
        <taxon>Fungi</taxon>
        <taxon>Dikarya</taxon>
        <taxon>Ascomycota</taxon>
        <taxon>Pezizomycotina</taxon>
        <taxon>Dothideomycetes</taxon>
        <taxon>Dothideomycetes incertae sedis</taxon>
        <taxon>Botryosphaeriales</taxon>
        <taxon>Aplosporellaceae</taxon>
        <taxon>Aplosporella</taxon>
    </lineage>
</organism>
<evidence type="ECO:0000313" key="2">
    <source>
        <dbReference type="EMBL" id="KAF2140478.1"/>
    </source>
</evidence>
<gene>
    <name evidence="2" type="ORF">K452DRAFT_47233</name>
</gene>
<evidence type="ECO:0000256" key="1">
    <source>
        <dbReference type="SAM" id="MobiDB-lite"/>
    </source>
</evidence>
<dbReference type="GeneID" id="54304216"/>
<feature type="region of interest" description="Disordered" evidence="1">
    <location>
        <begin position="52"/>
        <end position="91"/>
    </location>
</feature>
<dbReference type="AlphaFoldDB" id="A0A6A6BA72"/>
<dbReference type="RefSeq" id="XP_033396191.1">
    <property type="nucleotide sequence ID" value="XM_033546709.1"/>
</dbReference>